<sequence length="365" mass="40178">MFKQHIVFADATDKSVTKYGYYEGSSEDSGFLSGDISEEIQYSGLLETEYKESNLHLNSGVSDDKQEIDENMLIDSGVCLLDNFSKLSVSGQNNLGAPDKIKSSVEFPSPKLEGPLENYQIQDEDGDTYLHMAIKEGFVDVALNLIKAAPQPQLLEIPNKCLQTPLHLAVATGQASIARWLVVAGVDPCPRGGNGNSPLHIAALKNDPKSVQAIAQPVEQEERDRLGLSYQGHVCLPCDFEQWNSNGQTCVHVAAIRGHVEVLTQLVWYGADINAKEGCSGYTALHYAVKQRDEALMQYLIDCKNIDLKVETYAGNNVLVFNKVIPASIRVFLRNEGVPSPYPSDTEDSETEMYGTNDEFNGIRL</sequence>
<feature type="repeat" description="ANK" evidence="3">
    <location>
        <begin position="280"/>
        <end position="302"/>
    </location>
</feature>
<dbReference type="InterPro" id="IPR002110">
    <property type="entry name" value="Ankyrin_rpt"/>
</dbReference>
<organism evidence="4">
    <name type="scientific">Leptinotarsa decemlineata</name>
    <name type="common">Colorado potato beetle</name>
    <name type="synonym">Doryphora decemlineata</name>
    <dbReference type="NCBI Taxonomy" id="7539"/>
    <lineage>
        <taxon>Eukaryota</taxon>
        <taxon>Metazoa</taxon>
        <taxon>Ecdysozoa</taxon>
        <taxon>Arthropoda</taxon>
        <taxon>Hexapoda</taxon>
        <taxon>Insecta</taxon>
        <taxon>Pterygota</taxon>
        <taxon>Neoptera</taxon>
        <taxon>Endopterygota</taxon>
        <taxon>Coleoptera</taxon>
        <taxon>Polyphaga</taxon>
        <taxon>Cucujiformia</taxon>
        <taxon>Chrysomeloidea</taxon>
        <taxon>Chrysomelidae</taxon>
        <taxon>Chrysomelinae</taxon>
        <taxon>Doryphorini</taxon>
        <taxon>Leptinotarsa</taxon>
    </lineage>
</organism>
<keyword evidence="2 3" id="KW-0040">ANK repeat</keyword>
<name>A0A2D1QUI0_LEPDE</name>
<reference evidence="4" key="1">
    <citation type="submission" date="2016-11" db="EMBL/GenBank/DDBJ databases">
        <authorList>
            <person name="Jaros S."/>
            <person name="Januszkiewicz K."/>
            <person name="Wedrychowicz H."/>
        </authorList>
    </citation>
    <scope>NUCLEOTIDE SEQUENCE</scope>
</reference>
<dbReference type="SUPFAM" id="SSF48403">
    <property type="entry name" value="Ankyrin repeat"/>
    <property type="match status" value="1"/>
</dbReference>
<evidence type="ECO:0000256" key="3">
    <source>
        <dbReference type="PROSITE-ProRule" id="PRU00023"/>
    </source>
</evidence>
<dbReference type="PANTHER" id="PTHR46680">
    <property type="entry name" value="NF-KAPPA-B INHIBITOR ALPHA"/>
    <property type="match status" value="1"/>
</dbReference>
<keyword evidence="1" id="KW-0677">Repeat</keyword>
<accession>A0A2D1QUI0</accession>
<protein>
    <submittedName>
        <fullName evidence="4">Putative NF-kappa-B inhibitor cactus-like</fullName>
    </submittedName>
</protein>
<proteinExistence type="evidence at transcript level"/>
<dbReference type="GO" id="GO:0005829">
    <property type="term" value="C:cytosol"/>
    <property type="evidence" value="ECO:0007669"/>
    <property type="project" value="TreeGrafter"/>
</dbReference>
<dbReference type="EMBL" id="KY285067">
    <property type="protein sequence ID" value="ATP16170.1"/>
    <property type="molecule type" value="mRNA"/>
</dbReference>
<dbReference type="PROSITE" id="PS50088">
    <property type="entry name" value="ANK_REPEAT"/>
    <property type="match status" value="3"/>
</dbReference>
<dbReference type="InterPro" id="IPR036770">
    <property type="entry name" value="Ankyrin_rpt-contain_sf"/>
</dbReference>
<dbReference type="InterPro" id="IPR051070">
    <property type="entry name" value="NF-kappa-B_inhibitor"/>
</dbReference>
<dbReference type="OrthoDB" id="20727at2759"/>
<dbReference type="Pfam" id="PF12796">
    <property type="entry name" value="Ank_2"/>
    <property type="match status" value="2"/>
</dbReference>
<dbReference type="Gene3D" id="1.25.40.20">
    <property type="entry name" value="Ankyrin repeat-containing domain"/>
    <property type="match status" value="1"/>
</dbReference>
<dbReference type="AlphaFoldDB" id="A0A2D1QUI0"/>
<dbReference type="GO" id="GO:0071356">
    <property type="term" value="P:cellular response to tumor necrosis factor"/>
    <property type="evidence" value="ECO:0007669"/>
    <property type="project" value="TreeGrafter"/>
</dbReference>
<dbReference type="PANTHER" id="PTHR46680:SF3">
    <property type="entry name" value="NF-KAPPA-B INHIBITOR CACTUS"/>
    <property type="match status" value="1"/>
</dbReference>
<dbReference type="SMART" id="SM00248">
    <property type="entry name" value="ANK"/>
    <property type="match status" value="5"/>
</dbReference>
<evidence type="ECO:0000313" key="4">
    <source>
        <dbReference type="EMBL" id="ATP16170.1"/>
    </source>
</evidence>
<feature type="repeat" description="ANK" evidence="3">
    <location>
        <begin position="246"/>
        <end position="278"/>
    </location>
</feature>
<dbReference type="PROSITE" id="PS50297">
    <property type="entry name" value="ANK_REP_REGION"/>
    <property type="match status" value="3"/>
</dbReference>
<evidence type="ECO:0000256" key="1">
    <source>
        <dbReference type="ARBA" id="ARBA00022737"/>
    </source>
</evidence>
<dbReference type="GO" id="GO:0051059">
    <property type="term" value="F:NF-kappaB binding"/>
    <property type="evidence" value="ECO:0007669"/>
    <property type="project" value="TreeGrafter"/>
</dbReference>
<evidence type="ECO:0000256" key="2">
    <source>
        <dbReference type="ARBA" id="ARBA00023043"/>
    </source>
</evidence>
<feature type="repeat" description="ANK" evidence="3">
    <location>
        <begin position="161"/>
        <end position="187"/>
    </location>
</feature>